<evidence type="ECO:0000313" key="2">
    <source>
        <dbReference type="Proteomes" id="UP001597033"/>
    </source>
</evidence>
<dbReference type="EMBL" id="JBHTKN010000012">
    <property type="protein sequence ID" value="MFD1043556.1"/>
    <property type="molecule type" value="Genomic_DNA"/>
</dbReference>
<dbReference type="Gene3D" id="3.40.50.10600">
    <property type="entry name" value="SpoIIaa-like domains"/>
    <property type="match status" value="1"/>
</dbReference>
<comment type="caution">
    <text evidence="1">The sequence shown here is derived from an EMBL/GenBank/DDBJ whole genome shotgun (WGS) entry which is preliminary data.</text>
</comment>
<reference evidence="2" key="1">
    <citation type="journal article" date="2019" name="Int. J. Syst. Evol. Microbiol.">
        <title>The Global Catalogue of Microorganisms (GCM) 10K type strain sequencing project: providing services to taxonomists for standard genome sequencing and annotation.</title>
        <authorList>
            <consortium name="The Broad Institute Genomics Platform"/>
            <consortium name="The Broad Institute Genome Sequencing Center for Infectious Disease"/>
            <person name="Wu L."/>
            <person name="Ma J."/>
        </authorList>
    </citation>
    <scope>NUCLEOTIDE SEQUENCE [LARGE SCALE GENOMIC DNA]</scope>
    <source>
        <strain evidence="2">CCUG 55854</strain>
    </source>
</reference>
<proteinExistence type="predicted"/>
<protein>
    <submittedName>
        <fullName evidence="1">STAS/SEC14 domain-containing protein</fullName>
    </submittedName>
</protein>
<dbReference type="RefSeq" id="WP_162377285.1">
    <property type="nucleotide sequence ID" value="NZ_JBHTKN010000012.1"/>
</dbReference>
<dbReference type="InterPro" id="IPR036513">
    <property type="entry name" value="STAS_dom_sf"/>
</dbReference>
<dbReference type="InterPro" id="IPR021866">
    <property type="entry name" value="SpoIIAA-like"/>
</dbReference>
<organism evidence="1 2">
    <name type="scientific">Pseudoxanthomonas kaohsiungensis</name>
    <dbReference type="NCBI Taxonomy" id="283923"/>
    <lineage>
        <taxon>Bacteria</taxon>
        <taxon>Pseudomonadati</taxon>
        <taxon>Pseudomonadota</taxon>
        <taxon>Gammaproteobacteria</taxon>
        <taxon>Lysobacterales</taxon>
        <taxon>Lysobacteraceae</taxon>
        <taxon>Pseudoxanthomonas</taxon>
    </lineage>
</organism>
<evidence type="ECO:0000313" key="1">
    <source>
        <dbReference type="EMBL" id="MFD1043556.1"/>
    </source>
</evidence>
<accession>A0ABW3M0T7</accession>
<name>A0ABW3M0T7_9GAMM</name>
<gene>
    <name evidence="1" type="ORF">ACFQ2N_14480</name>
</gene>
<dbReference type="SUPFAM" id="SSF52091">
    <property type="entry name" value="SpoIIaa-like"/>
    <property type="match status" value="1"/>
</dbReference>
<sequence length="132" mass="14369">MFEILPSPPHLGGYRFTGTLTAADYERCIADIEARLARFARIGLYCDLRGFTGVTPAAIAHDLRYTLGKIGQFDRFARGAIVTDRHWLATVTGFAAKLFPETEIRSFGEDEVEAALAWAGAVDPQPPPDAAA</sequence>
<keyword evidence="2" id="KW-1185">Reference proteome</keyword>
<dbReference type="Pfam" id="PF11964">
    <property type="entry name" value="SpoIIAA-like"/>
    <property type="match status" value="1"/>
</dbReference>
<dbReference type="InterPro" id="IPR038396">
    <property type="entry name" value="SpoIIAA-like_sf"/>
</dbReference>
<dbReference type="Proteomes" id="UP001597033">
    <property type="component" value="Unassembled WGS sequence"/>
</dbReference>